<proteinExistence type="predicted"/>
<keyword evidence="1" id="KW-0472">Membrane</keyword>
<evidence type="ECO:0000313" key="3">
    <source>
        <dbReference type="Proteomes" id="UP000233837"/>
    </source>
</evidence>
<feature type="transmembrane region" description="Helical" evidence="1">
    <location>
        <begin position="106"/>
        <end position="131"/>
    </location>
</feature>
<dbReference type="AlphaFoldDB" id="A0A2I0XJC7"/>
<keyword evidence="1" id="KW-1133">Transmembrane helix</keyword>
<accession>A0A2I0XJC7</accession>
<reference evidence="2 3" key="1">
    <citation type="journal article" date="2016" name="Sci. Rep.">
        <title>The Dendrobium catenatum Lindl. genome sequence provides insights into polysaccharide synthase, floral development and adaptive evolution.</title>
        <authorList>
            <person name="Zhang G.Q."/>
            <person name="Xu Q."/>
            <person name="Bian C."/>
            <person name="Tsai W.C."/>
            <person name="Yeh C.M."/>
            <person name="Liu K.W."/>
            <person name="Yoshida K."/>
            <person name="Zhang L.S."/>
            <person name="Chang S.B."/>
            <person name="Chen F."/>
            <person name="Shi Y."/>
            <person name="Su Y.Y."/>
            <person name="Zhang Y.Q."/>
            <person name="Chen L.J."/>
            <person name="Yin Y."/>
            <person name="Lin M."/>
            <person name="Huang H."/>
            <person name="Deng H."/>
            <person name="Wang Z.W."/>
            <person name="Zhu S.L."/>
            <person name="Zhao X."/>
            <person name="Deng C."/>
            <person name="Niu S.C."/>
            <person name="Huang J."/>
            <person name="Wang M."/>
            <person name="Liu G.H."/>
            <person name="Yang H.J."/>
            <person name="Xiao X.J."/>
            <person name="Hsiao Y.Y."/>
            <person name="Wu W.L."/>
            <person name="Chen Y.Y."/>
            <person name="Mitsuda N."/>
            <person name="Ohme-Takagi M."/>
            <person name="Luo Y.B."/>
            <person name="Van de Peer Y."/>
            <person name="Liu Z.J."/>
        </authorList>
    </citation>
    <scope>NUCLEOTIDE SEQUENCE [LARGE SCALE GENOMIC DNA]</scope>
    <source>
        <tissue evidence="2">The whole plant</tissue>
    </source>
</reference>
<organism evidence="2 3">
    <name type="scientific">Dendrobium catenatum</name>
    <dbReference type="NCBI Taxonomy" id="906689"/>
    <lineage>
        <taxon>Eukaryota</taxon>
        <taxon>Viridiplantae</taxon>
        <taxon>Streptophyta</taxon>
        <taxon>Embryophyta</taxon>
        <taxon>Tracheophyta</taxon>
        <taxon>Spermatophyta</taxon>
        <taxon>Magnoliopsida</taxon>
        <taxon>Liliopsida</taxon>
        <taxon>Asparagales</taxon>
        <taxon>Orchidaceae</taxon>
        <taxon>Epidendroideae</taxon>
        <taxon>Malaxideae</taxon>
        <taxon>Dendrobiinae</taxon>
        <taxon>Dendrobium</taxon>
    </lineage>
</organism>
<evidence type="ECO:0000256" key="1">
    <source>
        <dbReference type="SAM" id="Phobius"/>
    </source>
</evidence>
<name>A0A2I0XJC7_9ASPA</name>
<dbReference type="Proteomes" id="UP000233837">
    <property type="component" value="Unassembled WGS sequence"/>
</dbReference>
<keyword evidence="3" id="KW-1185">Reference proteome</keyword>
<sequence length="138" mass="15605">MDAFLRYCCLLAGLVYLTRTMMKLLTDVLQLYSPWMAFGQPGVFAYFLISESWLTLMELILRTLVLLFCSLLVLLSLLPGFLLPFYSSRGWEVLDPVLQLRRGCAINVWELLAYFGILLISELLQGLLAAVSSSLICV</sequence>
<reference evidence="2 3" key="2">
    <citation type="journal article" date="2017" name="Nature">
        <title>The Apostasia genome and the evolution of orchids.</title>
        <authorList>
            <person name="Zhang G.Q."/>
            <person name="Liu K.W."/>
            <person name="Li Z."/>
            <person name="Lohaus R."/>
            <person name="Hsiao Y.Y."/>
            <person name="Niu S.C."/>
            <person name="Wang J.Y."/>
            <person name="Lin Y.C."/>
            <person name="Xu Q."/>
            <person name="Chen L.J."/>
            <person name="Yoshida K."/>
            <person name="Fujiwara S."/>
            <person name="Wang Z.W."/>
            <person name="Zhang Y.Q."/>
            <person name="Mitsuda N."/>
            <person name="Wang M."/>
            <person name="Liu G.H."/>
            <person name="Pecoraro L."/>
            <person name="Huang H.X."/>
            <person name="Xiao X.J."/>
            <person name="Lin M."/>
            <person name="Wu X.Y."/>
            <person name="Wu W.L."/>
            <person name="Chen Y.Y."/>
            <person name="Chang S.B."/>
            <person name="Sakamoto S."/>
            <person name="Ohme-Takagi M."/>
            <person name="Yagi M."/>
            <person name="Zeng S.J."/>
            <person name="Shen C.Y."/>
            <person name="Yeh C.M."/>
            <person name="Luo Y.B."/>
            <person name="Tsai W.C."/>
            <person name="Van de Peer Y."/>
            <person name="Liu Z.J."/>
        </authorList>
    </citation>
    <scope>NUCLEOTIDE SEQUENCE [LARGE SCALE GENOMIC DNA]</scope>
    <source>
        <tissue evidence="2">The whole plant</tissue>
    </source>
</reference>
<keyword evidence="1" id="KW-0812">Transmembrane</keyword>
<gene>
    <name evidence="2" type="ORF">MA16_Dca007950</name>
</gene>
<feature type="transmembrane region" description="Helical" evidence="1">
    <location>
        <begin position="32"/>
        <end position="49"/>
    </location>
</feature>
<dbReference type="EMBL" id="KZ501830">
    <property type="protein sequence ID" value="PKU88008.1"/>
    <property type="molecule type" value="Genomic_DNA"/>
</dbReference>
<feature type="transmembrane region" description="Helical" evidence="1">
    <location>
        <begin position="61"/>
        <end position="86"/>
    </location>
</feature>
<evidence type="ECO:0000313" key="2">
    <source>
        <dbReference type="EMBL" id="PKU88008.1"/>
    </source>
</evidence>
<protein>
    <submittedName>
        <fullName evidence="2">Uncharacterized protein</fullName>
    </submittedName>
</protein>